<dbReference type="SUPFAM" id="SSF51569">
    <property type="entry name" value="Aldolase"/>
    <property type="match status" value="1"/>
</dbReference>
<dbReference type="InterPro" id="IPR043594">
    <property type="entry name" value="HMGL"/>
</dbReference>
<dbReference type="PANTHER" id="PTHR42738">
    <property type="entry name" value="HYDROXYMETHYLGLUTARYL-COA LYASE"/>
    <property type="match status" value="1"/>
</dbReference>
<proteinExistence type="inferred from homology"/>
<dbReference type="GO" id="GO:0004419">
    <property type="term" value="F:hydroxymethylglutaryl-CoA lyase activity"/>
    <property type="evidence" value="ECO:0007669"/>
    <property type="project" value="TreeGrafter"/>
</dbReference>
<protein>
    <submittedName>
        <fullName evidence="5">Unannotated protein</fullName>
    </submittedName>
</protein>
<dbReference type="InterPro" id="IPR000891">
    <property type="entry name" value="PYR_CT"/>
</dbReference>
<accession>A0A6J7JIT8</accession>
<dbReference type="GO" id="GO:0046951">
    <property type="term" value="P:ketone body biosynthetic process"/>
    <property type="evidence" value="ECO:0007669"/>
    <property type="project" value="TreeGrafter"/>
</dbReference>
<dbReference type="AlphaFoldDB" id="A0A6J7JIT8"/>
<evidence type="ECO:0000313" key="5">
    <source>
        <dbReference type="EMBL" id="CAB4942719.1"/>
    </source>
</evidence>
<evidence type="ECO:0000256" key="3">
    <source>
        <dbReference type="ARBA" id="ARBA00023239"/>
    </source>
</evidence>
<dbReference type="GO" id="GO:0006552">
    <property type="term" value="P:L-leucine catabolic process"/>
    <property type="evidence" value="ECO:0007669"/>
    <property type="project" value="TreeGrafter"/>
</dbReference>
<dbReference type="PANTHER" id="PTHR42738:SF7">
    <property type="entry name" value="HYDROXYMETHYLGLUTARYL-COA LYASE"/>
    <property type="match status" value="1"/>
</dbReference>
<name>A0A6J7JIT8_9ZZZZ</name>
<organism evidence="5">
    <name type="scientific">freshwater metagenome</name>
    <dbReference type="NCBI Taxonomy" id="449393"/>
    <lineage>
        <taxon>unclassified sequences</taxon>
        <taxon>metagenomes</taxon>
        <taxon>ecological metagenomes</taxon>
    </lineage>
</organism>
<reference evidence="5" key="1">
    <citation type="submission" date="2020-05" db="EMBL/GenBank/DDBJ databases">
        <authorList>
            <person name="Chiriac C."/>
            <person name="Salcher M."/>
            <person name="Ghai R."/>
            <person name="Kavagutti S V."/>
        </authorList>
    </citation>
    <scope>NUCLEOTIDE SEQUENCE</scope>
</reference>
<keyword evidence="3" id="KW-0456">Lyase</keyword>
<gene>
    <name evidence="5" type="ORF">UFOPK3773_00950</name>
</gene>
<evidence type="ECO:0000259" key="4">
    <source>
        <dbReference type="PROSITE" id="PS50991"/>
    </source>
</evidence>
<dbReference type="Gene3D" id="3.20.20.70">
    <property type="entry name" value="Aldolase class I"/>
    <property type="match status" value="1"/>
</dbReference>
<keyword evidence="2" id="KW-0479">Metal-binding</keyword>
<feature type="domain" description="Pyruvate carboxyltransferase" evidence="4">
    <location>
        <begin position="13"/>
        <end position="281"/>
    </location>
</feature>
<dbReference type="Pfam" id="PF00682">
    <property type="entry name" value="HMGL-like"/>
    <property type="match status" value="1"/>
</dbReference>
<sequence length="329" mass="35294">MSESSPLLLPTSMRVVEVGMRDGLQSVRSTLATADKVRLVESMIDAGVTEIEVVSFAHPKVLPQMADAELLLASVPRLPGVSYRGLVPNARGAQRALDSGVDEIIALTCTDPDVTMINQRRTHDQMWDELDEIVQISGSTPVTVAIVMSFFAYGSGLVSPEKLDAFVDRIVAAGVRSIYVADSAGLADPRQVHDALRRIRVRHPGLGIGIHLHTRGGFALANTLAALIAGVDWIEGAFCGLGGDLWLPGDNDVLGNLPTEDLVAMLEYMGVSTGVDLTRYADTVHLAESLTGIPTFGHFTRGGSRREMEDIVWSEILAQPGKEIPDTSS</sequence>
<evidence type="ECO:0000256" key="2">
    <source>
        <dbReference type="ARBA" id="ARBA00022723"/>
    </source>
</evidence>
<dbReference type="PROSITE" id="PS50991">
    <property type="entry name" value="PYR_CT"/>
    <property type="match status" value="1"/>
</dbReference>
<dbReference type="GO" id="GO:0046872">
    <property type="term" value="F:metal ion binding"/>
    <property type="evidence" value="ECO:0007669"/>
    <property type="project" value="UniProtKB-KW"/>
</dbReference>
<dbReference type="InterPro" id="IPR013785">
    <property type="entry name" value="Aldolase_TIM"/>
</dbReference>
<comment type="similarity">
    <text evidence="1">Belongs to the HMG-CoA lyase family.</text>
</comment>
<dbReference type="EMBL" id="CAFBNF010000091">
    <property type="protein sequence ID" value="CAB4942719.1"/>
    <property type="molecule type" value="Genomic_DNA"/>
</dbReference>
<evidence type="ECO:0000256" key="1">
    <source>
        <dbReference type="ARBA" id="ARBA00009405"/>
    </source>
</evidence>